<dbReference type="PANTHER" id="PTHR43553">
    <property type="entry name" value="HEAVY METAL TRANSPORTER"/>
    <property type="match status" value="1"/>
</dbReference>
<dbReference type="Gene3D" id="3.40.50.300">
    <property type="entry name" value="P-loop containing nucleotide triphosphate hydrolases"/>
    <property type="match status" value="2"/>
</dbReference>
<keyword evidence="5" id="KW-0677">Repeat</keyword>
<proteinExistence type="inferred from homology"/>
<keyword evidence="9" id="KW-0472">Membrane</keyword>
<evidence type="ECO:0000256" key="7">
    <source>
        <dbReference type="ARBA" id="ARBA00022840"/>
    </source>
</evidence>
<dbReference type="GO" id="GO:0016887">
    <property type="term" value="F:ATP hydrolysis activity"/>
    <property type="evidence" value="ECO:0007669"/>
    <property type="project" value="InterPro"/>
</dbReference>
<dbReference type="InterPro" id="IPR003593">
    <property type="entry name" value="AAA+_ATPase"/>
</dbReference>
<evidence type="ECO:0000256" key="5">
    <source>
        <dbReference type="ARBA" id="ARBA00022737"/>
    </source>
</evidence>
<dbReference type="Pfam" id="PF00005">
    <property type="entry name" value="ABC_tran"/>
    <property type="match status" value="2"/>
</dbReference>
<organism evidence="12 13">
    <name type="scientific">Mediterraneibacter gnavus</name>
    <name type="common">Ruminococcus gnavus</name>
    <dbReference type="NCBI Taxonomy" id="33038"/>
    <lineage>
        <taxon>Bacteria</taxon>
        <taxon>Bacillati</taxon>
        <taxon>Bacillota</taxon>
        <taxon>Clostridia</taxon>
        <taxon>Lachnospirales</taxon>
        <taxon>Lachnospiraceae</taxon>
        <taxon>Mediterraneibacter</taxon>
    </lineage>
</organism>
<evidence type="ECO:0000256" key="1">
    <source>
        <dbReference type="ARBA" id="ARBA00004202"/>
    </source>
</evidence>
<dbReference type="InterPro" id="IPR017871">
    <property type="entry name" value="ABC_transporter-like_CS"/>
</dbReference>
<dbReference type="SMART" id="SM00382">
    <property type="entry name" value="AAA"/>
    <property type="match status" value="2"/>
</dbReference>
<keyword evidence="3" id="KW-0813">Transport</keyword>
<evidence type="ECO:0000313" key="13">
    <source>
        <dbReference type="Proteomes" id="UP000285610"/>
    </source>
</evidence>
<dbReference type="PROSITE" id="PS50893">
    <property type="entry name" value="ABC_TRANSPORTER_2"/>
    <property type="match status" value="2"/>
</dbReference>
<dbReference type="AlphaFoldDB" id="A0A415RX35"/>
<reference evidence="12 13" key="1">
    <citation type="submission" date="2018-08" db="EMBL/GenBank/DDBJ databases">
        <title>A genome reference for cultivated species of the human gut microbiota.</title>
        <authorList>
            <person name="Zou Y."/>
            <person name="Xue W."/>
            <person name="Luo G."/>
        </authorList>
    </citation>
    <scope>NUCLEOTIDE SEQUENCE [LARGE SCALE GENOMIC DNA]</scope>
    <source>
        <strain evidence="12 13">AF33-12</strain>
    </source>
</reference>
<name>A0A415RX35_MEDGN</name>
<evidence type="ECO:0000313" key="12">
    <source>
        <dbReference type="EMBL" id="RHM66599.1"/>
    </source>
</evidence>
<dbReference type="RefSeq" id="WP_118445594.1">
    <property type="nucleotide sequence ID" value="NZ_JBCPGC010000155.1"/>
</dbReference>
<evidence type="ECO:0000256" key="3">
    <source>
        <dbReference type="ARBA" id="ARBA00022448"/>
    </source>
</evidence>
<evidence type="ECO:0000256" key="4">
    <source>
        <dbReference type="ARBA" id="ARBA00022475"/>
    </source>
</evidence>
<protein>
    <submittedName>
        <fullName evidence="12">ATP-binding cassette domain-containing protein</fullName>
    </submittedName>
</protein>
<sequence>MGKEIMIRDLTFSYGGNGNQLEHISLDIAAGEVIVMTGPSGSGKSSLTRVINGLIPYFYEGELSGEVFVDGKLLKEIPSWERGKIAGNVFQDPRSQFFANEVACEIAFGCENYGYSHEEIQNHVHRAAANIKIQDILDHSLHSLSYGMRQKVAIASAEAIDPEIYVMDEPSANLDIVSTYRFADIIHDLKKKGKTIIIAEHRLYYLMDLADRFLCVQKGKIVREFTAQQMKALTNKEIQALGLRTPNLHQIEQTEIPSAATSEVVLEVKKLNHSFGETIVSKDIDFQCHKGEAIALIGPNGTGKSTIGRILAGLLKEKSGEVVLFGNHCRPKGRLGKVWYIPQDLDSQLFGEDLLDELTTGAEVNPERKQAAEEILEALELTPFIKQHPSTLSGGQKQRLALGVALMHEAPIIVLDEPTSGLDGTNMRNVSRMIRKLAKMGRTIIVITHDAECALACCERAIRLENGCITDDFQIRGAELLLDKIGYDDLSES</sequence>
<comment type="similarity">
    <text evidence="2">Belongs to the ABC transporter superfamily.</text>
</comment>
<evidence type="ECO:0000256" key="2">
    <source>
        <dbReference type="ARBA" id="ARBA00005417"/>
    </source>
</evidence>
<dbReference type="Proteomes" id="UP000285610">
    <property type="component" value="Unassembled WGS sequence"/>
</dbReference>
<evidence type="ECO:0000256" key="9">
    <source>
        <dbReference type="ARBA" id="ARBA00023136"/>
    </source>
</evidence>
<evidence type="ECO:0000259" key="11">
    <source>
        <dbReference type="PROSITE" id="PS50893"/>
    </source>
</evidence>
<gene>
    <name evidence="12" type="ORF">DWZ50_20380</name>
</gene>
<dbReference type="InterPro" id="IPR015856">
    <property type="entry name" value="ABC_transpr_CbiO/EcfA_su"/>
</dbReference>
<dbReference type="GO" id="GO:0042626">
    <property type="term" value="F:ATPase-coupled transmembrane transporter activity"/>
    <property type="evidence" value="ECO:0007669"/>
    <property type="project" value="TreeGrafter"/>
</dbReference>
<feature type="domain" description="ABC transporter" evidence="11">
    <location>
        <begin position="5"/>
        <end position="243"/>
    </location>
</feature>
<keyword evidence="8" id="KW-1278">Translocase</keyword>
<dbReference type="InterPro" id="IPR050095">
    <property type="entry name" value="ECF_ABC_transporter_ATP-bd"/>
</dbReference>
<evidence type="ECO:0000256" key="8">
    <source>
        <dbReference type="ARBA" id="ARBA00022967"/>
    </source>
</evidence>
<dbReference type="PROSITE" id="PS00211">
    <property type="entry name" value="ABC_TRANSPORTER_1"/>
    <property type="match status" value="1"/>
</dbReference>
<dbReference type="EMBL" id="QRQE01000124">
    <property type="protein sequence ID" value="RHM66599.1"/>
    <property type="molecule type" value="Genomic_DNA"/>
</dbReference>
<dbReference type="GO" id="GO:0005524">
    <property type="term" value="F:ATP binding"/>
    <property type="evidence" value="ECO:0007669"/>
    <property type="project" value="UniProtKB-KW"/>
</dbReference>
<dbReference type="InterPro" id="IPR027417">
    <property type="entry name" value="P-loop_NTPase"/>
</dbReference>
<evidence type="ECO:0000256" key="6">
    <source>
        <dbReference type="ARBA" id="ARBA00022741"/>
    </source>
</evidence>
<evidence type="ECO:0000256" key="10">
    <source>
        <dbReference type="ARBA" id="ARBA00025157"/>
    </source>
</evidence>
<keyword evidence="7 12" id="KW-0067">ATP-binding</keyword>
<dbReference type="InterPro" id="IPR003439">
    <property type="entry name" value="ABC_transporter-like_ATP-bd"/>
</dbReference>
<comment type="subcellular location">
    <subcellularLocation>
        <location evidence="1">Cell membrane</location>
        <topology evidence="1">Peripheral membrane protein</topology>
    </subcellularLocation>
</comment>
<accession>A0A415RX35</accession>
<keyword evidence="6" id="KW-0547">Nucleotide-binding</keyword>
<dbReference type="SUPFAM" id="SSF52540">
    <property type="entry name" value="P-loop containing nucleoside triphosphate hydrolases"/>
    <property type="match status" value="2"/>
</dbReference>
<dbReference type="PANTHER" id="PTHR43553:SF23">
    <property type="entry name" value="ABC TRANSPORTER ATP-BINDING COMPONENT"/>
    <property type="match status" value="1"/>
</dbReference>
<comment type="caution">
    <text evidence="12">The sequence shown here is derived from an EMBL/GenBank/DDBJ whole genome shotgun (WGS) entry which is preliminary data.</text>
</comment>
<dbReference type="CDD" id="cd03225">
    <property type="entry name" value="ABC_cobalt_CbiO_domain1"/>
    <property type="match status" value="1"/>
</dbReference>
<dbReference type="GO" id="GO:0043190">
    <property type="term" value="C:ATP-binding cassette (ABC) transporter complex"/>
    <property type="evidence" value="ECO:0007669"/>
    <property type="project" value="TreeGrafter"/>
</dbReference>
<comment type="function">
    <text evidence="10">Probably part of an ABC transporter complex. Responsible for energy coupling to the transport system.</text>
</comment>
<keyword evidence="4" id="KW-1003">Cell membrane</keyword>
<feature type="domain" description="ABC transporter" evidence="11">
    <location>
        <begin position="266"/>
        <end position="491"/>
    </location>
</feature>